<evidence type="ECO:0000313" key="3">
    <source>
        <dbReference type="EMBL" id="CAD2215038.1"/>
    </source>
</evidence>
<dbReference type="VEuPathDB" id="TriTrypDB:ADEAN_000249100"/>
<feature type="compositionally biased region" description="Polar residues" evidence="2">
    <location>
        <begin position="249"/>
        <end position="264"/>
    </location>
</feature>
<feature type="compositionally biased region" description="Polar residues" evidence="2">
    <location>
        <begin position="721"/>
        <end position="732"/>
    </location>
</feature>
<gene>
    <name evidence="3" type="ORF">ADEAN_000249100</name>
</gene>
<feature type="compositionally biased region" description="Low complexity" evidence="2">
    <location>
        <begin position="515"/>
        <end position="524"/>
    </location>
</feature>
<evidence type="ECO:0000313" key="4">
    <source>
        <dbReference type="Proteomes" id="UP000515908"/>
    </source>
</evidence>
<feature type="region of interest" description="Disordered" evidence="2">
    <location>
        <begin position="893"/>
        <end position="996"/>
    </location>
</feature>
<evidence type="ECO:0000256" key="2">
    <source>
        <dbReference type="SAM" id="MobiDB-lite"/>
    </source>
</evidence>
<feature type="compositionally biased region" description="Polar residues" evidence="2">
    <location>
        <begin position="99"/>
        <end position="109"/>
    </location>
</feature>
<organism evidence="3 4">
    <name type="scientific">Angomonas deanei</name>
    <dbReference type="NCBI Taxonomy" id="59799"/>
    <lineage>
        <taxon>Eukaryota</taxon>
        <taxon>Discoba</taxon>
        <taxon>Euglenozoa</taxon>
        <taxon>Kinetoplastea</taxon>
        <taxon>Metakinetoplastina</taxon>
        <taxon>Trypanosomatida</taxon>
        <taxon>Trypanosomatidae</taxon>
        <taxon>Strigomonadinae</taxon>
        <taxon>Angomonas</taxon>
    </lineage>
</organism>
<feature type="compositionally biased region" description="Low complexity" evidence="2">
    <location>
        <begin position="1"/>
        <end position="12"/>
    </location>
</feature>
<feature type="compositionally biased region" description="Basic and acidic residues" evidence="2">
    <location>
        <begin position="945"/>
        <end position="954"/>
    </location>
</feature>
<feature type="compositionally biased region" description="Polar residues" evidence="2">
    <location>
        <begin position="20"/>
        <end position="30"/>
    </location>
</feature>
<reference evidence="3 4" key="1">
    <citation type="submission" date="2020-08" db="EMBL/GenBank/DDBJ databases">
        <authorList>
            <person name="Newling K."/>
            <person name="Davey J."/>
            <person name="Forrester S."/>
        </authorList>
    </citation>
    <scope>NUCLEOTIDE SEQUENCE [LARGE SCALE GENOMIC DNA]</scope>
    <source>
        <strain evidence="4">Crithidia deanei Carvalho (ATCC PRA-265)</strain>
    </source>
</reference>
<keyword evidence="4" id="KW-1185">Reference proteome</keyword>
<dbReference type="EMBL" id="LR877148">
    <property type="protein sequence ID" value="CAD2215038.1"/>
    <property type="molecule type" value="Genomic_DNA"/>
</dbReference>
<feature type="region of interest" description="Disordered" evidence="2">
    <location>
        <begin position="1"/>
        <end position="134"/>
    </location>
</feature>
<feature type="region of interest" description="Disordered" evidence="2">
    <location>
        <begin position="244"/>
        <end position="274"/>
    </location>
</feature>
<dbReference type="PANTHER" id="PTHR48125">
    <property type="entry name" value="LP07818P1"/>
    <property type="match status" value="1"/>
</dbReference>
<feature type="compositionally biased region" description="Polar residues" evidence="2">
    <location>
        <begin position="930"/>
        <end position="941"/>
    </location>
</feature>
<feature type="compositionally biased region" description="Polar residues" evidence="2">
    <location>
        <begin position="698"/>
        <end position="710"/>
    </location>
</feature>
<dbReference type="AlphaFoldDB" id="A0A7G2C5G1"/>
<protein>
    <submittedName>
        <fullName evidence="3">Uncharacterized protein</fullName>
    </submittedName>
</protein>
<feature type="compositionally biased region" description="Basic residues" evidence="2">
    <location>
        <begin position="113"/>
        <end position="123"/>
    </location>
</feature>
<feature type="compositionally biased region" description="Pro residues" evidence="2">
    <location>
        <begin position="488"/>
        <end position="514"/>
    </location>
</feature>
<dbReference type="Proteomes" id="UP000515908">
    <property type="component" value="Chromosome 04"/>
</dbReference>
<accession>A0A7G2C5G1</accession>
<feature type="coiled-coil region" evidence="1">
    <location>
        <begin position="562"/>
        <end position="594"/>
    </location>
</feature>
<feature type="compositionally biased region" description="Low complexity" evidence="2">
    <location>
        <begin position="85"/>
        <end position="94"/>
    </location>
</feature>
<keyword evidence="1" id="KW-0175">Coiled coil</keyword>
<sequence>MQSPKSPSSSPKKSTRRRANTITFVNNTDDLINEFMNPTPAAPTTTTRRGLSPAWQRGTDDAEQSSPLRSAGSSMLLENSEDENSSSSDVSESVIIPNEMSSLSGTLVYSKSPGKKKKTKKTSPKNSTLYDKKKSKPFLEDYEMPTTPAPLNNSSVEYRSSLMGFRAFEKFPSGKVLKSKNINRQEKSTVNKVNDGRPKSAVKQKKPVAIHEYSYEYTVHPLYTGGKSQKQPATVRREEPEGMAVQGISLGSNRPTAPSNTKGKPTSDGKHRRSVIDTYTTNLSLKTTQTAPAKKDEKFAGVEILGEDIVGPLGDLSEKNDNIIQLGRPPVFSSETYTKAMGDPLKAVKREDDHDSDEETMLPQPPKTALFDYLTKYKMGDNSFGNSVADNSIKLNDTLSGATKTVRFLDEDRRLPSFDVETPPEYNMTGGSAPPSFAPLGGGYVPPSLQRPLMLDAPLVQSVADNPLGLPKTETVGALIPLPSTDPLAPPPPPTGLPPPPAPLPPPPPPPPLSQMPLNSSPQPINTNDDSADKLESTLPPGAMPAVPTATFPSWGDTLSTMNVAEEKKEELLLTTEEKEERKLIRQIAKAKQAASKRKAGLYGWQETPANVFFSDKEDNWIVLTDKERHFIQTLQAKEASNQITEDARSALLDTLRNDLMDEENDVDYQCITENVLDPSLCAYLLRKRYRDMSNTLVTEENTQSGSTLQDDYMPPRSSKAPKTNRTRSTMASQAVILRDPVKLLTCEHLNDDIGSTTTTRISVGTDIRMSMDSMMATAIHPVAPPGVKFCELTYAAKVLLSSILYLRALGGFPTLLRVQPLTDLSPVIDKENCIELVFWNPEPEPQPEEMAAPQTTPVSIFGRPSGEAAKRPSMAENVLGAALSGVRRRTTTFTGLSANGEVKERRTSSFSPHQAAPEPPKAAVAASADNSRVASPTHRGSATGDRETVRAGMEHTLGPGVPRIQDKEKKKKLRRSSYTTYNTPGEEAVSPEASINPGKNVFQSVGEVSPWLNYGERSNSIYAPVTAANAVKVEPAAPCRPQGKVQD</sequence>
<feature type="compositionally biased region" description="Low complexity" evidence="2">
    <location>
        <begin position="38"/>
        <end position="47"/>
    </location>
</feature>
<dbReference type="PANTHER" id="PTHR48125:SF12">
    <property type="entry name" value="AT HOOK TRANSCRIPTION FACTOR FAMILY-RELATED"/>
    <property type="match status" value="1"/>
</dbReference>
<name>A0A7G2C5G1_9TRYP</name>
<evidence type="ECO:0000256" key="1">
    <source>
        <dbReference type="SAM" id="Coils"/>
    </source>
</evidence>
<feature type="region of interest" description="Disordered" evidence="2">
    <location>
        <begin position="698"/>
        <end position="732"/>
    </location>
</feature>
<feature type="region of interest" description="Disordered" evidence="2">
    <location>
        <begin position="478"/>
        <end position="548"/>
    </location>
</feature>
<proteinExistence type="predicted"/>